<dbReference type="Proteomes" id="UP000322699">
    <property type="component" value="Unassembled WGS sequence"/>
</dbReference>
<proteinExistence type="predicted"/>
<keyword evidence="1" id="KW-0472">Membrane</keyword>
<dbReference type="EMBL" id="VRLW01000001">
    <property type="protein sequence ID" value="KAA1260585.1"/>
    <property type="molecule type" value="Genomic_DNA"/>
</dbReference>
<gene>
    <name evidence="2" type="ORF">LF1_31250</name>
</gene>
<comment type="caution">
    <text evidence="2">The sequence shown here is derived from an EMBL/GenBank/DDBJ whole genome shotgun (WGS) entry which is preliminary data.</text>
</comment>
<keyword evidence="1" id="KW-1133">Transmembrane helix</keyword>
<dbReference type="OrthoDB" id="270597at2"/>
<dbReference type="RefSeq" id="WP_068265879.1">
    <property type="nucleotide sequence ID" value="NZ_VRLW01000001.1"/>
</dbReference>
<protein>
    <recommendedName>
        <fullName evidence="4">HAMP domain-containing protein</fullName>
    </recommendedName>
</protein>
<accession>A0A5B1CL19</accession>
<evidence type="ECO:0000313" key="2">
    <source>
        <dbReference type="EMBL" id="KAA1260585.1"/>
    </source>
</evidence>
<feature type="transmembrane region" description="Helical" evidence="1">
    <location>
        <begin position="59"/>
        <end position="83"/>
    </location>
</feature>
<sequence length="177" mass="20206">MSQNAKPVFVRQQLLIDEKVQGALLKRAGFYSVACALYFIVILIFAECMSRQDISVGEAIFGCFAESIYWLPGLLLMAPMIAYDMLRQTNRFAGPVFRLRREMQRLVANESDRPLNFRDDDYWTEMADEFNQIRSELIELRKAQALSLASKATKESKLFDDAEEQGEEAALFGNLVS</sequence>
<dbReference type="AlphaFoldDB" id="A0A5B1CL19"/>
<keyword evidence="1" id="KW-0812">Transmembrane</keyword>
<evidence type="ECO:0008006" key="4">
    <source>
        <dbReference type="Google" id="ProtNLM"/>
    </source>
</evidence>
<evidence type="ECO:0000313" key="3">
    <source>
        <dbReference type="Proteomes" id="UP000322699"/>
    </source>
</evidence>
<feature type="transmembrane region" description="Helical" evidence="1">
    <location>
        <begin position="28"/>
        <end position="47"/>
    </location>
</feature>
<name>A0A5B1CL19_9BACT</name>
<keyword evidence="3" id="KW-1185">Reference proteome</keyword>
<organism evidence="2 3">
    <name type="scientific">Rubripirellula obstinata</name>
    <dbReference type="NCBI Taxonomy" id="406547"/>
    <lineage>
        <taxon>Bacteria</taxon>
        <taxon>Pseudomonadati</taxon>
        <taxon>Planctomycetota</taxon>
        <taxon>Planctomycetia</taxon>
        <taxon>Pirellulales</taxon>
        <taxon>Pirellulaceae</taxon>
        <taxon>Rubripirellula</taxon>
    </lineage>
</organism>
<reference evidence="2 3" key="1">
    <citation type="submission" date="2019-08" db="EMBL/GenBank/DDBJ databases">
        <title>Deep-cultivation of Planctomycetes and their phenomic and genomic characterization uncovers novel biology.</title>
        <authorList>
            <person name="Wiegand S."/>
            <person name="Jogler M."/>
            <person name="Boedeker C."/>
            <person name="Pinto D."/>
            <person name="Vollmers J."/>
            <person name="Rivas-Marin E."/>
            <person name="Kohn T."/>
            <person name="Peeters S.H."/>
            <person name="Heuer A."/>
            <person name="Rast P."/>
            <person name="Oberbeckmann S."/>
            <person name="Bunk B."/>
            <person name="Jeske O."/>
            <person name="Meyerdierks A."/>
            <person name="Storesund J.E."/>
            <person name="Kallscheuer N."/>
            <person name="Luecker S."/>
            <person name="Lage O.M."/>
            <person name="Pohl T."/>
            <person name="Merkel B.J."/>
            <person name="Hornburger P."/>
            <person name="Mueller R.-W."/>
            <person name="Bruemmer F."/>
            <person name="Labrenz M."/>
            <person name="Spormann A.M."/>
            <person name="Op Den Camp H."/>
            <person name="Overmann J."/>
            <person name="Amann R."/>
            <person name="Jetten M.S.M."/>
            <person name="Mascher T."/>
            <person name="Medema M.H."/>
            <person name="Devos D.P."/>
            <person name="Kaster A.-K."/>
            <person name="Ovreas L."/>
            <person name="Rohde M."/>
            <person name="Galperin M.Y."/>
            <person name="Jogler C."/>
        </authorList>
    </citation>
    <scope>NUCLEOTIDE SEQUENCE [LARGE SCALE GENOMIC DNA]</scope>
    <source>
        <strain evidence="2 3">LF1</strain>
    </source>
</reference>
<evidence type="ECO:0000256" key="1">
    <source>
        <dbReference type="SAM" id="Phobius"/>
    </source>
</evidence>